<proteinExistence type="predicted"/>
<dbReference type="InterPro" id="IPR007111">
    <property type="entry name" value="NACHT_NTPase"/>
</dbReference>
<feature type="non-terminal residue" evidence="6">
    <location>
        <position position="1"/>
    </location>
</feature>
<dbReference type="Pfam" id="PF24883">
    <property type="entry name" value="NPHP3_N"/>
    <property type="match status" value="1"/>
</dbReference>
<dbReference type="EMBL" id="JARIHO010000143">
    <property type="protein sequence ID" value="KAJ7301101.1"/>
    <property type="molecule type" value="Genomic_DNA"/>
</dbReference>
<dbReference type="SMART" id="SM00320">
    <property type="entry name" value="WD40"/>
    <property type="match status" value="10"/>
</dbReference>
<sequence length="1109" mass="119688">MADRGTDPRTQNYSVNVFGGVGGSGGMSERGTGGNGGIGQGPTIDIKAGNTVNILSADPLEKLHYVPGADIDAQSPQGCLEGTRVDLLADLRTWSRDPDVPRIFWLDGMAGTGKSAIARSFCHMLRRNKQLGGSFFCLRGDANQGNPMRILPTLAMTLASQDTTFKSALLAALNEVISSNANLEIQIENLLEVPLRSAYRGGMPHWVLVIDALDELDDEDNTKDLLRRLVSVVPGLPIKLFVTSRPERHIRPHFDTSADLRHVLRLHDIEANIVKDDISLYFTNCLASIRAESRPMLPEEWASLTDIEALTCRAGKLFIYASTAVKYIGENPEVRLQALLSIRVDTKGPLPKPLDDVYRHILSDAMDWNRLESDEIALTKHILAVILTVGQPVSVATLGGLVGVPAGRVRAMLDRLHAVIHVPSDNDKGVLSTFHASFGDFLTTPGRVSDEMLINLPATHITLFSTCIQVMESQLNFNISNCPTSYFPNTYHELKIPALLQYVCLYWAHHMAAASAADEALVTLSHLESLKDVFLPKFLFWVEVLSAINKASVTSNLVMTALTSKCFARAPQYLTKFLADANEFVVSSLEAIETSVAHIYVSALPCVRPTSEVAKAFWPKFDCILQLDLTGIQPRQDRHQAALILNFQAAVTCIAVSSDGAQIVSGSNDKSIQVWDVKTGKAVLKPIEGLTHWVESVAFSPDGALIVSASNDETIRVWDARTGEAVLKPIDGHTRWVRSVAFSPDGAHIVSGSHDKTICVWDARTGEAAAMRSIKGHTGSVKSVAFSPDGAHIVSGSDDKTIRVWDARTGEAVLKPIKGHRDSVRSVAFSPDGAHIVSGSDDKTICVWNARTGEAVLKPIKGHRDWVRSVAFSPDGAHIVSGSDDKTICVWDAKTGKAVLKSIKGHTNPVISVAFSPDGARVVSGSSDKTICVWDARTGEAVLKPIKGHTDSVTSVAFSPNGAHIVSGSHDKTICVWDARTGEAVLNPIEGHTGSVNSVAFSPDGACIVSGSKDKTVRVWDIKMGGALVELTTSHTGSVISVAISPNGARIMAASYNGHIHVWDAWAGIFTEDKFSPSVRDFSTSAITLPHAQGSWIHGSGQELLMWVP</sequence>
<dbReference type="SUPFAM" id="SSF52540">
    <property type="entry name" value="P-loop containing nucleoside triphosphate hydrolases"/>
    <property type="match status" value="1"/>
</dbReference>
<feature type="repeat" description="WD" evidence="3">
    <location>
        <begin position="1032"/>
        <end position="1064"/>
    </location>
</feature>
<organism evidence="6 7">
    <name type="scientific">Mycena albidolilacea</name>
    <dbReference type="NCBI Taxonomy" id="1033008"/>
    <lineage>
        <taxon>Eukaryota</taxon>
        <taxon>Fungi</taxon>
        <taxon>Dikarya</taxon>
        <taxon>Basidiomycota</taxon>
        <taxon>Agaricomycotina</taxon>
        <taxon>Agaricomycetes</taxon>
        <taxon>Agaricomycetidae</taxon>
        <taxon>Agaricales</taxon>
        <taxon>Marasmiineae</taxon>
        <taxon>Mycenaceae</taxon>
        <taxon>Mycena</taxon>
    </lineage>
</organism>
<dbReference type="PROSITE" id="PS50082">
    <property type="entry name" value="WD_REPEATS_2"/>
    <property type="match status" value="10"/>
</dbReference>
<dbReference type="AlphaFoldDB" id="A0AAD6YX63"/>
<feature type="repeat" description="WD" evidence="3">
    <location>
        <begin position="860"/>
        <end position="901"/>
    </location>
</feature>
<feature type="repeat" description="WD" evidence="3">
    <location>
        <begin position="946"/>
        <end position="987"/>
    </location>
</feature>
<keyword evidence="1 3" id="KW-0853">WD repeat</keyword>
<dbReference type="GO" id="GO:1990234">
    <property type="term" value="C:transferase complex"/>
    <property type="evidence" value="ECO:0007669"/>
    <property type="project" value="UniProtKB-ARBA"/>
</dbReference>
<dbReference type="PANTHER" id="PTHR22847">
    <property type="entry name" value="WD40 REPEAT PROTEIN"/>
    <property type="match status" value="1"/>
</dbReference>
<dbReference type="GO" id="GO:0005634">
    <property type="term" value="C:nucleus"/>
    <property type="evidence" value="ECO:0007669"/>
    <property type="project" value="TreeGrafter"/>
</dbReference>
<feature type="repeat" description="WD" evidence="3">
    <location>
        <begin position="730"/>
        <end position="771"/>
    </location>
</feature>
<dbReference type="PROSITE" id="PS50837">
    <property type="entry name" value="NACHT"/>
    <property type="match status" value="1"/>
</dbReference>
<reference evidence="6" key="1">
    <citation type="submission" date="2023-03" db="EMBL/GenBank/DDBJ databases">
        <title>Massive genome expansion in bonnet fungi (Mycena s.s.) driven by repeated elements and novel gene families across ecological guilds.</title>
        <authorList>
            <consortium name="Lawrence Berkeley National Laboratory"/>
            <person name="Harder C.B."/>
            <person name="Miyauchi S."/>
            <person name="Viragh M."/>
            <person name="Kuo A."/>
            <person name="Thoen E."/>
            <person name="Andreopoulos B."/>
            <person name="Lu D."/>
            <person name="Skrede I."/>
            <person name="Drula E."/>
            <person name="Henrissat B."/>
            <person name="Morin E."/>
            <person name="Kohler A."/>
            <person name="Barry K."/>
            <person name="LaButti K."/>
            <person name="Morin E."/>
            <person name="Salamov A."/>
            <person name="Lipzen A."/>
            <person name="Mereny Z."/>
            <person name="Hegedus B."/>
            <person name="Baldrian P."/>
            <person name="Stursova M."/>
            <person name="Weitz H."/>
            <person name="Taylor A."/>
            <person name="Grigoriev I.V."/>
            <person name="Nagy L.G."/>
            <person name="Martin F."/>
            <person name="Kauserud H."/>
        </authorList>
    </citation>
    <scope>NUCLEOTIDE SEQUENCE</scope>
    <source>
        <strain evidence="6">CBHHK002</strain>
    </source>
</reference>
<dbReference type="InterPro" id="IPR020472">
    <property type="entry name" value="WD40_PAC1"/>
</dbReference>
<name>A0AAD6YX63_9AGAR</name>
<dbReference type="CDD" id="cd00200">
    <property type="entry name" value="WD40"/>
    <property type="match status" value="1"/>
</dbReference>
<keyword evidence="2" id="KW-0677">Repeat</keyword>
<gene>
    <name evidence="6" type="ORF">DFH08DRAFT_760343</name>
</gene>
<comment type="caution">
    <text evidence="6">The sequence shown here is derived from an EMBL/GenBank/DDBJ whole genome shotgun (WGS) entry which is preliminary data.</text>
</comment>
<dbReference type="InterPro" id="IPR027417">
    <property type="entry name" value="P-loop_NTPase"/>
</dbReference>
<evidence type="ECO:0000313" key="6">
    <source>
        <dbReference type="EMBL" id="KAJ7301101.1"/>
    </source>
</evidence>
<keyword evidence="7" id="KW-1185">Reference proteome</keyword>
<dbReference type="InterPro" id="IPR055442">
    <property type="entry name" value="Beta-prop_EML-like_2nd"/>
</dbReference>
<dbReference type="Gene3D" id="2.130.10.10">
    <property type="entry name" value="YVTN repeat-like/Quinoprotein amine dehydrogenase"/>
    <property type="match status" value="5"/>
</dbReference>
<evidence type="ECO:0000259" key="5">
    <source>
        <dbReference type="PROSITE" id="PS50837"/>
    </source>
</evidence>
<dbReference type="Proteomes" id="UP001218218">
    <property type="component" value="Unassembled WGS sequence"/>
</dbReference>
<dbReference type="SUPFAM" id="SSF50978">
    <property type="entry name" value="WD40 repeat-like"/>
    <property type="match status" value="1"/>
</dbReference>
<evidence type="ECO:0000256" key="2">
    <source>
        <dbReference type="ARBA" id="ARBA00022737"/>
    </source>
</evidence>
<dbReference type="Pfam" id="PF00400">
    <property type="entry name" value="WD40"/>
    <property type="match status" value="6"/>
</dbReference>
<dbReference type="Pfam" id="PF23414">
    <property type="entry name" value="Beta-prop_EML_2"/>
    <property type="match status" value="1"/>
</dbReference>
<feature type="repeat" description="WD" evidence="3">
    <location>
        <begin position="817"/>
        <end position="858"/>
    </location>
</feature>
<dbReference type="InterPro" id="IPR019775">
    <property type="entry name" value="WD40_repeat_CS"/>
</dbReference>
<feature type="repeat" description="WD" evidence="3">
    <location>
        <begin position="774"/>
        <end position="815"/>
    </location>
</feature>
<feature type="repeat" description="WD" evidence="3">
    <location>
        <begin position="687"/>
        <end position="728"/>
    </location>
</feature>
<evidence type="ECO:0000256" key="4">
    <source>
        <dbReference type="SAM" id="MobiDB-lite"/>
    </source>
</evidence>
<feature type="region of interest" description="Disordered" evidence="4">
    <location>
        <begin position="1"/>
        <end position="42"/>
    </location>
</feature>
<protein>
    <submittedName>
        <fullName evidence="6">WD40-repeat-containing domain protein</fullName>
    </submittedName>
</protein>
<dbReference type="InterPro" id="IPR001680">
    <property type="entry name" value="WD40_rpt"/>
</dbReference>
<dbReference type="PROSITE" id="PS50294">
    <property type="entry name" value="WD_REPEATS_REGION"/>
    <property type="match status" value="10"/>
</dbReference>
<dbReference type="PRINTS" id="PR00320">
    <property type="entry name" value="GPROTEINBRPT"/>
</dbReference>
<dbReference type="Gene3D" id="3.40.50.300">
    <property type="entry name" value="P-loop containing nucleotide triphosphate hydrolases"/>
    <property type="match status" value="1"/>
</dbReference>
<evidence type="ECO:0000256" key="3">
    <source>
        <dbReference type="PROSITE-ProRule" id="PRU00221"/>
    </source>
</evidence>
<evidence type="ECO:0000313" key="7">
    <source>
        <dbReference type="Proteomes" id="UP001218218"/>
    </source>
</evidence>
<feature type="compositionally biased region" description="Gly residues" evidence="4">
    <location>
        <begin position="19"/>
        <end position="40"/>
    </location>
</feature>
<dbReference type="PANTHER" id="PTHR22847:SF637">
    <property type="entry name" value="WD REPEAT DOMAIN 5B"/>
    <property type="match status" value="1"/>
</dbReference>
<feature type="repeat" description="WD" evidence="3">
    <location>
        <begin position="903"/>
        <end position="944"/>
    </location>
</feature>
<dbReference type="InterPro" id="IPR015943">
    <property type="entry name" value="WD40/YVTN_repeat-like_dom_sf"/>
</dbReference>
<evidence type="ECO:0000256" key="1">
    <source>
        <dbReference type="ARBA" id="ARBA00022574"/>
    </source>
</evidence>
<feature type="domain" description="NACHT" evidence="5">
    <location>
        <begin position="102"/>
        <end position="246"/>
    </location>
</feature>
<feature type="repeat" description="WD" evidence="3">
    <location>
        <begin position="644"/>
        <end position="685"/>
    </location>
</feature>
<feature type="repeat" description="WD" evidence="3">
    <location>
        <begin position="989"/>
        <end position="1030"/>
    </location>
</feature>
<dbReference type="InterPro" id="IPR056884">
    <property type="entry name" value="NPHP3-like_N"/>
</dbReference>
<accession>A0AAD6YX63</accession>
<dbReference type="PROSITE" id="PS00678">
    <property type="entry name" value="WD_REPEATS_1"/>
    <property type="match status" value="9"/>
</dbReference>
<dbReference type="InterPro" id="IPR036322">
    <property type="entry name" value="WD40_repeat_dom_sf"/>
</dbReference>